<gene>
    <name evidence="2" type="ORF">Hyperionvirus26_18</name>
</gene>
<sequence>MGSVSSSEGSAIDSVAPMDALVRAVLYQPIKRDEEFVNKWPTTEEKGVQVVRIASREDKGNTVYAIVVTPSKLKWDKVVIFSHGNGSDVFANFEFQKAFAERFGVVVVAYDYPSYGGTKGVPNEETCRECLGRVVEHVAINYAKKKIILMAHSLGTGVTMSYVACVKWVTPIILISAYMSIPEVVTSSRGLLRNHRYPSITYIKGVACGIKFIHGEDDEVIGISHSKELYKELPNKQFPHSWIARLNHNDILDYIVSEGHSSLITGVLDYDYVPESA</sequence>
<name>A0A3G5AEZ9_9VIRU</name>
<dbReference type="SUPFAM" id="SSF53474">
    <property type="entry name" value="alpha/beta-Hydrolases"/>
    <property type="match status" value="1"/>
</dbReference>
<dbReference type="PANTHER" id="PTHR12277:SF81">
    <property type="entry name" value="PROTEIN ABHD13"/>
    <property type="match status" value="1"/>
</dbReference>
<dbReference type="GO" id="GO:0016787">
    <property type="term" value="F:hydrolase activity"/>
    <property type="evidence" value="ECO:0007669"/>
    <property type="project" value="UniProtKB-KW"/>
</dbReference>
<evidence type="ECO:0000259" key="1">
    <source>
        <dbReference type="Pfam" id="PF12697"/>
    </source>
</evidence>
<keyword evidence="2" id="KW-0378">Hydrolase</keyword>
<proteinExistence type="predicted"/>
<feature type="domain" description="AB hydrolase-1" evidence="1">
    <location>
        <begin position="79"/>
        <end position="182"/>
    </location>
</feature>
<reference evidence="2" key="1">
    <citation type="submission" date="2018-10" db="EMBL/GenBank/DDBJ databases">
        <title>Hidden diversity of soil giant viruses.</title>
        <authorList>
            <person name="Schulz F."/>
            <person name="Alteio L."/>
            <person name="Goudeau D."/>
            <person name="Ryan E.M."/>
            <person name="Malmstrom R.R."/>
            <person name="Blanchard J."/>
            <person name="Woyke T."/>
        </authorList>
    </citation>
    <scope>NUCLEOTIDE SEQUENCE</scope>
    <source>
        <strain evidence="2">HYV1</strain>
    </source>
</reference>
<dbReference type="Gene3D" id="3.40.50.1820">
    <property type="entry name" value="alpha/beta hydrolase"/>
    <property type="match status" value="1"/>
</dbReference>
<protein>
    <submittedName>
        <fullName evidence="2">Alpha/beta hydrolase family protein</fullName>
    </submittedName>
</protein>
<evidence type="ECO:0000313" key="2">
    <source>
        <dbReference type="EMBL" id="AYV84463.1"/>
    </source>
</evidence>
<accession>A0A3G5AEZ9</accession>
<dbReference type="PANTHER" id="PTHR12277">
    <property type="entry name" value="ALPHA/BETA HYDROLASE DOMAIN-CONTAINING PROTEIN"/>
    <property type="match status" value="1"/>
</dbReference>
<dbReference type="InterPro" id="IPR000073">
    <property type="entry name" value="AB_hydrolase_1"/>
</dbReference>
<organism evidence="2">
    <name type="scientific">Hyperionvirus sp</name>
    <dbReference type="NCBI Taxonomy" id="2487770"/>
    <lineage>
        <taxon>Viruses</taxon>
        <taxon>Varidnaviria</taxon>
        <taxon>Bamfordvirae</taxon>
        <taxon>Nucleocytoviricota</taxon>
        <taxon>Megaviricetes</taxon>
        <taxon>Imitervirales</taxon>
        <taxon>Mimiviridae</taxon>
        <taxon>Klosneuvirinae</taxon>
    </lineage>
</organism>
<dbReference type="Pfam" id="PF12697">
    <property type="entry name" value="Abhydrolase_6"/>
    <property type="match status" value="1"/>
</dbReference>
<dbReference type="InterPro" id="IPR029058">
    <property type="entry name" value="AB_hydrolase_fold"/>
</dbReference>
<dbReference type="EMBL" id="MK072408">
    <property type="protein sequence ID" value="AYV84463.1"/>
    <property type="molecule type" value="Genomic_DNA"/>
</dbReference>